<dbReference type="GO" id="GO:0022857">
    <property type="term" value="F:transmembrane transporter activity"/>
    <property type="evidence" value="ECO:0007669"/>
    <property type="project" value="InterPro"/>
</dbReference>
<dbReference type="Gene3D" id="1.20.1250.20">
    <property type="entry name" value="MFS general substrate transporter like domains"/>
    <property type="match status" value="1"/>
</dbReference>
<dbReference type="InterPro" id="IPR001958">
    <property type="entry name" value="Tet-R_TetA/multi-R_MdtG-like"/>
</dbReference>
<organism evidence="9 10">
    <name type="scientific">Paramarasmius palmivorus</name>
    <dbReference type="NCBI Taxonomy" id="297713"/>
    <lineage>
        <taxon>Eukaryota</taxon>
        <taxon>Fungi</taxon>
        <taxon>Dikarya</taxon>
        <taxon>Basidiomycota</taxon>
        <taxon>Agaricomycotina</taxon>
        <taxon>Agaricomycetes</taxon>
        <taxon>Agaricomycetidae</taxon>
        <taxon>Agaricales</taxon>
        <taxon>Marasmiineae</taxon>
        <taxon>Marasmiaceae</taxon>
        <taxon>Paramarasmius</taxon>
    </lineage>
</organism>
<feature type="transmembrane region" description="Helical" evidence="7">
    <location>
        <begin position="93"/>
        <end position="111"/>
    </location>
</feature>
<comment type="subcellular location">
    <subcellularLocation>
        <location evidence="1">Membrane</location>
        <topology evidence="1">Multi-pass membrane protein</topology>
    </subcellularLocation>
</comment>
<evidence type="ECO:0000256" key="5">
    <source>
        <dbReference type="ARBA" id="ARBA00023136"/>
    </source>
</evidence>
<dbReference type="EMBL" id="JAYKXP010000027">
    <property type="protein sequence ID" value="KAK7043855.1"/>
    <property type="molecule type" value="Genomic_DNA"/>
</dbReference>
<evidence type="ECO:0000256" key="7">
    <source>
        <dbReference type="SAM" id="Phobius"/>
    </source>
</evidence>
<dbReference type="SUPFAM" id="SSF103473">
    <property type="entry name" value="MFS general substrate transporter"/>
    <property type="match status" value="1"/>
</dbReference>
<feature type="transmembrane region" description="Helical" evidence="7">
    <location>
        <begin position="293"/>
        <end position="314"/>
    </location>
</feature>
<keyword evidence="3 7" id="KW-0812">Transmembrane</keyword>
<evidence type="ECO:0000256" key="4">
    <source>
        <dbReference type="ARBA" id="ARBA00022989"/>
    </source>
</evidence>
<feature type="domain" description="Major facilitator superfamily (MFS) profile" evidence="8">
    <location>
        <begin position="20"/>
        <end position="489"/>
    </location>
</feature>
<dbReference type="PANTHER" id="PTHR23504">
    <property type="entry name" value="MAJOR FACILITATOR SUPERFAMILY DOMAIN-CONTAINING PROTEIN 10"/>
    <property type="match status" value="1"/>
</dbReference>
<evidence type="ECO:0000256" key="3">
    <source>
        <dbReference type="ARBA" id="ARBA00022692"/>
    </source>
</evidence>
<evidence type="ECO:0000256" key="6">
    <source>
        <dbReference type="SAM" id="MobiDB-lite"/>
    </source>
</evidence>
<evidence type="ECO:0000256" key="1">
    <source>
        <dbReference type="ARBA" id="ARBA00004141"/>
    </source>
</evidence>
<keyword evidence="10" id="KW-1185">Reference proteome</keyword>
<feature type="region of interest" description="Disordered" evidence="6">
    <location>
        <begin position="256"/>
        <end position="281"/>
    </location>
</feature>
<feature type="transmembrane region" description="Helical" evidence="7">
    <location>
        <begin position="326"/>
        <end position="349"/>
    </location>
</feature>
<keyword evidence="2" id="KW-0813">Transport</keyword>
<feature type="transmembrane region" description="Helical" evidence="7">
    <location>
        <begin position="62"/>
        <end position="81"/>
    </location>
</feature>
<dbReference type="InterPro" id="IPR036259">
    <property type="entry name" value="MFS_trans_sf"/>
</dbReference>
<dbReference type="PROSITE" id="PS50850">
    <property type="entry name" value="MFS"/>
    <property type="match status" value="1"/>
</dbReference>
<dbReference type="GO" id="GO:0016020">
    <property type="term" value="C:membrane"/>
    <property type="evidence" value="ECO:0007669"/>
    <property type="project" value="UniProtKB-SubCell"/>
</dbReference>
<evidence type="ECO:0000313" key="9">
    <source>
        <dbReference type="EMBL" id="KAK7043855.1"/>
    </source>
</evidence>
<name>A0AAW0CZ07_9AGAR</name>
<protein>
    <recommendedName>
        <fullName evidence="8">Major facilitator superfamily (MFS) profile domain-containing protein</fullName>
    </recommendedName>
</protein>
<dbReference type="AlphaFoldDB" id="A0AAW0CZ07"/>
<dbReference type="InterPro" id="IPR020846">
    <property type="entry name" value="MFS_dom"/>
</dbReference>
<accession>A0AAW0CZ07</accession>
<keyword evidence="5 7" id="KW-0472">Membrane</keyword>
<proteinExistence type="predicted"/>
<gene>
    <name evidence="9" type="ORF">VNI00_008020</name>
</gene>
<feature type="compositionally biased region" description="Polar residues" evidence="6">
    <location>
        <begin position="262"/>
        <end position="277"/>
    </location>
</feature>
<evidence type="ECO:0000259" key="8">
    <source>
        <dbReference type="PROSITE" id="PS50850"/>
    </source>
</evidence>
<feature type="transmembrane region" description="Helical" evidence="7">
    <location>
        <begin position="361"/>
        <end position="378"/>
    </location>
</feature>
<feature type="transmembrane region" description="Helical" evidence="7">
    <location>
        <begin position="194"/>
        <end position="214"/>
    </location>
</feature>
<dbReference type="Proteomes" id="UP001383192">
    <property type="component" value="Unassembled WGS sequence"/>
</dbReference>
<comment type="caution">
    <text evidence="9">The sequence shown here is derived from an EMBL/GenBank/DDBJ whole genome shotgun (WGS) entry which is preliminary data.</text>
</comment>
<sequence>MDPENAAHDQQRTTPLPRYQLFLTLFIQSSEPITATVIYPFIAQLIRSTGITNGDETKIGYYAGIIESIFFISECLLVFQWGRAADRYGRRPILLLGPLGLTIAMVGFGLSKTFWPLVVFRAAQGVFNGNIGVAKTVLAEITDTTNRADAFTMIPIMWTFGTSLGPTLGGYLAEPATTWPGVFGKVKLFIDYPFFLPCFAAGLYAFMTFVIPLFNLKETLPSKTITKSENEADDESSPLLNTISDPNEIDYGTAQHTHESTTSESNAICAPTSSAKEQPSPPSIFNPALKITLVNYWFLHFTEMSYSVLIPLLYGTSPAFGGLGFSARTIGTIMAAYSFTNAFVQMFFLKNVLKKLGPRKMYILSYASFVVDFGMLMVEQVLVRSGCGRGWIWAAIVLQLSSASLINTAFSSISLLTVEAATPGTLGAVNGLAQAGASGFRGLGPSVASSLFALSLHSGILGGYLVYVIMGGITLAGTACSLMLPMLGRT</sequence>
<dbReference type="PANTHER" id="PTHR23504:SF15">
    <property type="entry name" value="MAJOR FACILITATOR SUPERFAMILY (MFS) PROFILE DOMAIN-CONTAINING PROTEIN"/>
    <property type="match status" value="1"/>
</dbReference>
<feature type="transmembrane region" description="Helical" evidence="7">
    <location>
        <begin position="464"/>
        <end position="487"/>
    </location>
</feature>
<evidence type="ECO:0000256" key="2">
    <source>
        <dbReference type="ARBA" id="ARBA00022448"/>
    </source>
</evidence>
<keyword evidence="4 7" id="KW-1133">Transmembrane helix</keyword>
<feature type="transmembrane region" description="Helical" evidence="7">
    <location>
        <begin position="21"/>
        <end position="42"/>
    </location>
</feature>
<dbReference type="Pfam" id="PF07690">
    <property type="entry name" value="MFS_1"/>
    <property type="match status" value="1"/>
</dbReference>
<evidence type="ECO:0000313" key="10">
    <source>
        <dbReference type="Proteomes" id="UP001383192"/>
    </source>
</evidence>
<reference evidence="9 10" key="1">
    <citation type="submission" date="2024-01" db="EMBL/GenBank/DDBJ databases">
        <title>A draft genome for a cacao thread blight-causing isolate of Paramarasmius palmivorus.</title>
        <authorList>
            <person name="Baruah I.K."/>
            <person name="Bukari Y."/>
            <person name="Amoako-Attah I."/>
            <person name="Meinhardt L.W."/>
            <person name="Bailey B.A."/>
            <person name="Cohen S.P."/>
        </authorList>
    </citation>
    <scope>NUCLEOTIDE SEQUENCE [LARGE SCALE GENOMIC DNA]</scope>
    <source>
        <strain evidence="9 10">GH-12</strain>
    </source>
</reference>
<dbReference type="PRINTS" id="PR01035">
    <property type="entry name" value="TCRTETA"/>
</dbReference>
<dbReference type="InterPro" id="IPR011701">
    <property type="entry name" value="MFS"/>
</dbReference>